<comment type="similarity">
    <text evidence="4 11">Belongs to the transaldolase family. Type 2 subfamily.</text>
</comment>
<comment type="catalytic activity">
    <reaction evidence="10 11">
        <text>D-sedoheptulose 7-phosphate + D-glyceraldehyde 3-phosphate = D-erythrose 4-phosphate + beta-D-fructose 6-phosphate</text>
        <dbReference type="Rhea" id="RHEA:17053"/>
        <dbReference type="ChEBI" id="CHEBI:16897"/>
        <dbReference type="ChEBI" id="CHEBI:57483"/>
        <dbReference type="ChEBI" id="CHEBI:57634"/>
        <dbReference type="ChEBI" id="CHEBI:59776"/>
        <dbReference type="EC" id="2.2.1.2"/>
    </reaction>
</comment>
<dbReference type="GO" id="GO:0005975">
    <property type="term" value="P:carbohydrate metabolic process"/>
    <property type="evidence" value="ECO:0007669"/>
    <property type="project" value="InterPro"/>
</dbReference>
<keyword evidence="7 11" id="KW-0808">Transferase</keyword>
<evidence type="ECO:0000256" key="11">
    <source>
        <dbReference type="HAMAP-Rule" id="MF_00493"/>
    </source>
</evidence>
<evidence type="ECO:0000313" key="12">
    <source>
        <dbReference type="EMBL" id="QPD04438.1"/>
    </source>
</evidence>
<dbReference type="GO" id="GO:0006098">
    <property type="term" value="P:pentose-phosphate shunt"/>
    <property type="evidence" value="ECO:0007669"/>
    <property type="project" value="UniProtKB-UniRule"/>
</dbReference>
<dbReference type="SUPFAM" id="SSF51569">
    <property type="entry name" value="Aldolase"/>
    <property type="match status" value="1"/>
</dbReference>
<dbReference type="InterPro" id="IPR001585">
    <property type="entry name" value="TAL/FSA"/>
</dbReference>
<comment type="subcellular location">
    <subcellularLocation>
        <location evidence="2 11">Cytoplasm</location>
    </subcellularLocation>
</comment>
<keyword evidence="8 11" id="KW-0570">Pentose shunt</keyword>
<dbReference type="EC" id="2.2.1.2" evidence="5 11"/>
<dbReference type="GO" id="GO:0005737">
    <property type="term" value="C:cytoplasm"/>
    <property type="evidence" value="ECO:0007669"/>
    <property type="project" value="UniProtKB-SubCell"/>
</dbReference>
<dbReference type="Proteomes" id="UP000593737">
    <property type="component" value="Chromosome"/>
</dbReference>
<dbReference type="PANTHER" id="PTHR10683">
    <property type="entry name" value="TRANSALDOLASE"/>
    <property type="match status" value="1"/>
</dbReference>
<keyword evidence="6 11" id="KW-0963">Cytoplasm</keyword>
<dbReference type="PROSITE" id="PS00958">
    <property type="entry name" value="TRANSALDOLASE_2"/>
    <property type="match status" value="1"/>
</dbReference>
<dbReference type="AlphaFoldDB" id="A0A7S8FEM8"/>
<evidence type="ECO:0000256" key="10">
    <source>
        <dbReference type="ARBA" id="ARBA00048810"/>
    </source>
</evidence>
<dbReference type="PANTHER" id="PTHR10683:SF31">
    <property type="entry name" value="TRANSALDOLASE"/>
    <property type="match status" value="1"/>
</dbReference>
<dbReference type="InterPro" id="IPR018225">
    <property type="entry name" value="Transaldolase_AS"/>
</dbReference>
<dbReference type="NCBIfam" id="TIGR00876">
    <property type="entry name" value="tal_mycobact"/>
    <property type="match status" value="1"/>
</dbReference>
<gene>
    <name evidence="11" type="primary">tal</name>
    <name evidence="12" type="ORF">Nkreftii_002212</name>
</gene>
<evidence type="ECO:0000256" key="2">
    <source>
        <dbReference type="ARBA" id="ARBA00004496"/>
    </source>
</evidence>
<name>A0A7S8FEM8_9BACT</name>
<dbReference type="HAMAP" id="MF_00493">
    <property type="entry name" value="Transaldolase_2"/>
    <property type="match status" value="1"/>
</dbReference>
<evidence type="ECO:0000256" key="1">
    <source>
        <dbReference type="ARBA" id="ARBA00003518"/>
    </source>
</evidence>
<dbReference type="PIRSF" id="PIRSF036915">
    <property type="entry name" value="Trnald_Bac_Plnt"/>
    <property type="match status" value="1"/>
</dbReference>
<dbReference type="InterPro" id="IPR004732">
    <property type="entry name" value="Transaldolase_2"/>
</dbReference>
<evidence type="ECO:0000256" key="9">
    <source>
        <dbReference type="ARBA" id="ARBA00023270"/>
    </source>
</evidence>
<evidence type="ECO:0000256" key="4">
    <source>
        <dbReference type="ARBA" id="ARBA00008426"/>
    </source>
</evidence>
<organism evidence="12 13">
    <name type="scientific">Candidatus Nitrospira kreftii</name>
    <dbReference type="NCBI Taxonomy" id="2652173"/>
    <lineage>
        <taxon>Bacteria</taxon>
        <taxon>Pseudomonadati</taxon>
        <taxon>Nitrospirota</taxon>
        <taxon>Nitrospiria</taxon>
        <taxon>Nitrospirales</taxon>
        <taxon>Nitrospiraceae</taxon>
        <taxon>Nitrospira</taxon>
    </lineage>
</organism>
<dbReference type="UniPathway" id="UPA00115">
    <property type="reaction ID" value="UER00414"/>
</dbReference>
<dbReference type="KEGG" id="nkf:Nkreftii_002212"/>
<dbReference type="NCBIfam" id="NF002881">
    <property type="entry name" value="PRK03343.1"/>
    <property type="match status" value="1"/>
</dbReference>
<dbReference type="CDD" id="cd00955">
    <property type="entry name" value="Transaldolase_like"/>
    <property type="match status" value="1"/>
</dbReference>
<dbReference type="EMBL" id="CP047423">
    <property type="protein sequence ID" value="QPD04438.1"/>
    <property type="molecule type" value="Genomic_DNA"/>
</dbReference>
<feature type="active site" description="Schiff-base intermediate with substrate" evidence="11">
    <location>
        <position position="142"/>
    </location>
</feature>
<evidence type="ECO:0000256" key="6">
    <source>
        <dbReference type="ARBA" id="ARBA00022490"/>
    </source>
</evidence>
<evidence type="ECO:0000256" key="3">
    <source>
        <dbReference type="ARBA" id="ARBA00004857"/>
    </source>
</evidence>
<proteinExistence type="inferred from homology"/>
<dbReference type="InterPro" id="IPR013785">
    <property type="entry name" value="Aldolase_TIM"/>
</dbReference>
<reference evidence="12 13" key="1">
    <citation type="journal article" date="2020" name="ISME J.">
        <title>Enrichment and physiological characterization of a novel comammox Nitrospira indicates ammonium inhibition of complete nitrification.</title>
        <authorList>
            <person name="Sakoula D."/>
            <person name="Koch H."/>
            <person name="Frank J."/>
            <person name="Jetten M.S.M."/>
            <person name="van Kessel M.A.H.J."/>
            <person name="Lucker S."/>
        </authorList>
    </citation>
    <scope>NUCLEOTIDE SEQUENCE [LARGE SCALE GENOMIC DNA]</scope>
    <source>
        <strain evidence="12">Comreactor17</strain>
    </source>
</reference>
<dbReference type="Gene3D" id="3.20.20.70">
    <property type="entry name" value="Aldolase class I"/>
    <property type="match status" value="1"/>
</dbReference>
<accession>A0A7S8FEM8</accession>
<evidence type="ECO:0000256" key="8">
    <source>
        <dbReference type="ARBA" id="ARBA00023126"/>
    </source>
</evidence>
<dbReference type="GO" id="GO:0004801">
    <property type="term" value="F:transaldolase activity"/>
    <property type="evidence" value="ECO:0007669"/>
    <property type="project" value="UniProtKB-UniRule"/>
</dbReference>
<evidence type="ECO:0000256" key="5">
    <source>
        <dbReference type="ARBA" id="ARBA00013151"/>
    </source>
</evidence>
<comment type="function">
    <text evidence="1 11">Transaldolase is important for the balance of metabolites in the pentose-phosphate pathway.</text>
</comment>
<keyword evidence="9 11" id="KW-0704">Schiff base</keyword>
<sequence length="385" mass="43317">MNHSGDPLRQLLTSGQSYWLDNLTRHMITSGELTHWIRERGLRGITANPTTFRDALTSQDYDRQIESMVHDGCSTKDVFEALLVADVQQACDLLYDVYRETDGLDGFVSLEVSPHLAHDNEATMAEARRYVERVNRPNLYIKVPATDAGIPAIEQLLYEGIAINITLLFSIPSYQAVIEAYLSALERRLTDHQPLHKIASVASFFVSRIDVLVDQLLLRRVPVNDQARQSLAVRLQGRAAIANAKLAYRTFRQAFGSERWARLAAAGARVQRPLWASTGTKNPAYRDVVYVDSLVGRDTVNTMPEATLRAFADHGRVNADAVEIDIDEAELVMQQLEKTGISFNCVTWQLEHEGVQKFVDAYDSALQTLDEKRRQVMDTRSASRP</sequence>
<protein>
    <recommendedName>
        <fullName evidence="5 11">Transaldolase</fullName>
        <ecNumber evidence="5 11">2.2.1.2</ecNumber>
    </recommendedName>
</protein>
<comment type="pathway">
    <text evidence="3 11">Carbohydrate degradation; pentose phosphate pathway; D-glyceraldehyde 3-phosphate and beta-D-fructose 6-phosphate from D-ribose 5-phosphate and D-xylulose 5-phosphate (non-oxidative stage): step 2/3.</text>
</comment>
<evidence type="ECO:0000313" key="13">
    <source>
        <dbReference type="Proteomes" id="UP000593737"/>
    </source>
</evidence>
<evidence type="ECO:0000256" key="7">
    <source>
        <dbReference type="ARBA" id="ARBA00022679"/>
    </source>
</evidence>
<dbReference type="Pfam" id="PF00923">
    <property type="entry name" value="TAL_FSA"/>
    <property type="match status" value="1"/>
</dbReference>